<name>A0A0F9GGS1_9ZZZZ</name>
<dbReference type="EMBL" id="LAZR01026466">
    <property type="protein sequence ID" value="KKL68640.1"/>
    <property type="molecule type" value="Genomic_DNA"/>
</dbReference>
<comment type="caution">
    <text evidence="1">The sequence shown here is derived from an EMBL/GenBank/DDBJ whole genome shotgun (WGS) entry which is preliminary data.</text>
</comment>
<evidence type="ECO:0000313" key="1">
    <source>
        <dbReference type="EMBL" id="KKL68640.1"/>
    </source>
</evidence>
<proteinExistence type="predicted"/>
<dbReference type="AlphaFoldDB" id="A0A0F9GGS1"/>
<gene>
    <name evidence="1" type="ORF">LCGC14_2122970</name>
</gene>
<organism evidence="1">
    <name type="scientific">marine sediment metagenome</name>
    <dbReference type="NCBI Taxonomy" id="412755"/>
    <lineage>
        <taxon>unclassified sequences</taxon>
        <taxon>metagenomes</taxon>
        <taxon>ecological metagenomes</taxon>
    </lineage>
</organism>
<accession>A0A0F9GGS1</accession>
<sequence length="86" mass="9967">MLKPERLVISLEHYNYSLERIALAVESELNNRGIVSDKVEFMGYFWNDFESGRFVPILNEVDSIITSPPGFSKEPVVVVCYDIYYN</sequence>
<protein>
    <submittedName>
        <fullName evidence="1">Uncharacterized protein</fullName>
    </submittedName>
</protein>
<reference evidence="1" key="1">
    <citation type="journal article" date="2015" name="Nature">
        <title>Complex archaea that bridge the gap between prokaryotes and eukaryotes.</title>
        <authorList>
            <person name="Spang A."/>
            <person name="Saw J.H."/>
            <person name="Jorgensen S.L."/>
            <person name="Zaremba-Niedzwiedzka K."/>
            <person name="Martijn J."/>
            <person name="Lind A.E."/>
            <person name="van Eijk R."/>
            <person name="Schleper C."/>
            <person name="Guy L."/>
            <person name="Ettema T.J."/>
        </authorList>
    </citation>
    <scope>NUCLEOTIDE SEQUENCE</scope>
</reference>